<dbReference type="Gene3D" id="3.40.50.300">
    <property type="entry name" value="P-loop containing nucleotide triphosphate hydrolases"/>
    <property type="match status" value="2"/>
</dbReference>
<feature type="compositionally biased region" description="Basic and acidic residues" evidence="1">
    <location>
        <begin position="18"/>
        <end position="32"/>
    </location>
</feature>
<evidence type="ECO:0000313" key="5">
    <source>
        <dbReference type="Proteomes" id="UP000092461"/>
    </source>
</evidence>
<organism evidence="4 5">
    <name type="scientific">Lutzomyia longipalpis</name>
    <name type="common">Sand fly</name>
    <dbReference type="NCBI Taxonomy" id="7200"/>
    <lineage>
        <taxon>Eukaryota</taxon>
        <taxon>Metazoa</taxon>
        <taxon>Ecdysozoa</taxon>
        <taxon>Arthropoda</taxon>
        <taxon>Hexapoda</taxon>
        <taxon>Insecta</taxon>
        <taxon>Pterygota</taxon>
        <taxon>Neoptera</taxon>
        <taxon>Endopterygota</taxon>
        <taxon>Diptera</taxon>
        <taxon>Nematocera</taxon>
        <taxon>Psychodoidea</taxon>
        <taxon>Psychodidae</taxon>
        <taxon>Lutzomyia</taxon>
        <taxon>Lutzomyia</taxon>
    </lineage>
</organism>
<dbReference type="InterPro" id="IPR041677">
    <property type="entry name" value="DNA2/NAM7_AAA_11"/>
</dbReference>
<evidence type="ECO:0000259" key="2">
    <source>
        <dbReference type="Pfam" id="PF13086"/>
    </source>
</evidence>
<evidence type="ECO:0000313" key="4">
    <source>
        <dbReference type="EnsemblMetazoa" id="LLOJ008063-PA"/>
    </source>
</evidence>
<dbReference type="AlphaFoldDB" id="A0A1B0CT64"/>
<dbReference type="VEuPathDB" id="VectorBase:LLOJ008063"/>
<dbReference type="GO" id="GO:0004386">
    <property type="term" value="F:helicase activity"/>
    <property type="evidence" value="ECO:0007669"/>
    <property type="project" value="InterPro"/>
</dbReference>
<dbReference type="PANTHER" id="PTHR10887">
    <property type="entry name" value="DNA2/NAM7 HELICASE FAMILY"/>
    <property type="match status" value="1"/>
</dbReference>
<dbReference type="InterPro" id="IPR045055">
    <property type="entry name" value="DNA2/NAM7-like"/>
</dbReference>
<dbReference type="SUPFAM" id="SSF52540">
    <property type="entry name" value="P-loop containing nucleoside triphosphate hydrolases"/>
    <property type="match status" value="1"/>
</dbReference>
<name>A0A1B0CT64_LUTLO</name>
<sequence>MSDSDNWFDKDIEEFKAPVRKIEAKDPTRDSQEDLEGSGGSSSVPFVPPGEEIICMYGVKYRGGENLWENLARMIFNVLKEKSQSSLLDRSIVFGKILEDMASNYFYPEAICGSLREVNELEDLPKVKRGKKADTQKYLEYHFLHLKSIFMQQLHNGVKSLRLCGDELKSGAVLRDVGGTNVFPCVRIRKSFFQFMAFKDKYFLLDLAPHMRNDEHAIPDDPLENMIVAEIPYLPDEIQKEGFLIIDILQMENIEECILNRDLILVTIPILFEPIYQNLKALKRFSTKTLPMGEYFVNYEKSPRLPDGIYKQKNFEALGMNEKQFEAFTLALTQKLSLIQGPPGTGKTSVALNIVQHLLPNTSLRILVVTYRNLALDKFLLECSAFTEKIVRLGHQFADPAVKKFSPDKSLLDQRYRHIKWKSYSEYREIMEKFVDEMKCLDVGDSKETILESFNNLRKATMRLNQLSTLDMYHSCRDARIIGMTTSGAARNHELLELLRPQIVIMEEAAEVPESHIITTLTEFTEKLILIGDHKQLFHNFDANLYSSNYTESLFGRLIGIGVQNVCLNVQYRMHPDIADLIRPTIYKGLKDGENVRQYKAIKGVVRNLFCISHKNLESLAEERYAMLKREFPMGRNASTSKENFYEMLFTVGLANYLRQQGYQSHEVVILTTYSGQQAATASILMQFPWLKEVEVHTVDSFQGQECRIVILSLVRSNQDGNIGFLINEQRLCVLLTRAKEGLYIVGNMDLLVKKSDIWGHIERKLKEKQAIGPGLPIK</sequence>
<dbReference type="Pfam" id="PF13086">
    <property type="entry name" value="AAA_11"/>
    <property type="match status" value="1"/>
</dbReference>
<keyword evidence="5" id="KW-1185">Reference proteome</keyword>
<dbReference type="Proteomes" id="UP000092461">
    <property type="component" value="Unassembled WGS sequence"/>
</dbReference>
<feature type="domain" description="DNA2/NAM7 helicase-like C-terminal" evidence="3">
    <location>
        <begin position="550"/>
        <end position="749"/>
    </location>
</feature>
<dbReference type="EMBL" id="AJWK01027187">
    <property type="status" value="NOT_ANNOTATED_CDS"/>
    <property type="molecule type" value="Genomic_DNA"/>
</dbReference>
<dbReference type="GO" id="GO:0031048">
    <property type="term" value="P:regulatory ncRNA-mediated heterochromatin formation"/>
    <property type="evidence" value="ECO:0007669"/>
    <property type="project" value="TreeGrafter"/>
</dbReference>
<dbReference type="InterPro" id="IPR047187">
    <property type="entry name" value="SF1_C_Upf1"/>
</dbReference>
<evidence type="ECO:0000259" key="3">
    <source>
        <dbReference type="Pfam" id="PF13087"/>
    </source>
</evidence>
<reference evidence="4" key="1">
    <citation type="submission" date="2020-05" db="UniProtKB">
        <authorList>
            <consortium name="EnsemblMetazoa"/>
        </authorList>
    </citation>
    <scope>IDENTIFICATION</scope>
    <source>
        <strain evidence="4">Jacobina</strain>
    </source>
</reference>
<dbReference type="CDD" id="cd17936">
    <property type="entry name" value="EEXXEc_NFX1"/>
    <property type="match status" value="1"/>
</dbReference>
<dbReference type="GO" id="GO:0031380">
    <property type="term" value="C:nuclear RNA-directed RNA polymerase complex"/>
    <property type="evidence" value="ECO:0007669"/>
    <property type="project" value="TreeGrafter"/>
</dbReference>
<dbReference type="InterPro" id="IPR027417">
    <property type="entry name" value="P-loop_NTPase"/>
</dbReference>
<feature type="domain" description="DNA2/NAM7 helicase helicase" evidence="2">
    <location>
        <begin position="320"/>
        <end position="537"/>
    </location>
</feature>
<dbReference type="Pfam" id="PF13087">
    <property type="entry name" value="AAA_12"/>
    <property type="match status" value="1"/>
</dbReference>
<evidence type="ECO:0000256" key="1">
    <source>
        <dbReference type="SAM" id="MobiDB-lite"/>
    </source>
</evidence>
<proteinExistence type="predicted"/>
<dbReference type="VEuPathDB" id="VectorBase:LLONM1_001110"/>
<dbReference type="CDD" id="cd18808">
    <property type="entry name" value="SF1_C_Upf1"/>
    <property type="match status" value="1"/>
</dbReference>
<accession>A0A1B0CT64</accession>
<dbReference type="EMBL" id="AJWK01027186">
    <property type="status" value="NOT_ANNOTATED_CDS"/>
    <property type="molecule type" value="Genomic_DNA"/>
</dbReference>
<dbReference type="EnsemblMetazoa" id="LLOJ008063-RA">
    <property type="protein sequence ID" value="LLOJ008063-PA"/>
    <property type="gene ID" value="LLOJ008063"/>
</dbReference>
<protein>
    <submittedName>
        <fullName evidence="4">Uncharacterized protein</fullName>
    </submittedName>
</protein>
<feature type="region of interest" description="Disordered" evidence="1">
    <location>
        <begin position="18"/>
        <end position="46"/>
    </location>
</feature>
<dbReference type="PANTHER" id="PTHR10887:SF341">
    <property type="entry name" value="NFX1-TYPE ZINC FINGER-CONTAINING PROTEIN 1"/>
    <property type="match status" value="1"/>
</dbReference>
<dbReference type="InterPro" id="IPR041679">
    <property type="entry name" value="DNA2/NAM7-like_C"/>
</dbReference>